<keyword evidence="1" id="KW-0472">Membrane</keyword>
<reference evidence="3" key="1">
    <citation type="submission" date="2016-10" db="EMBL/GenBank/DDBJ databases">
        <authorList>
            <person name="Varghese N."/>
            <person name="Submissions S."/>
        </authorList>
    </citation>
    <scope>NUCLEOTIDE SEQUENCE [LARGE SCALE GENOMIC DNA]</scope>
    <source>
        <strain evidence="3">DSM 22427</strain>
    </source>
</reference>
<feature type="transmembrane region" description="Helical" evidence="1">
    <location>
        <begin position="149"/>
        <end position="168"/>
    </location>
</feature>
<accession>A0A1I6RIQ0</accession>
<gene>
    <name evidence="2" type="ORF">SAMN04488556_1818</name>
</gene>
<organism evidence="2 3">
    <name type="scientific">Halostagnicola kamekurae</name>
    <dbReference type="NCBI Taxonomy" id="619731"/>
    <lineage>
        <taxon>Archaea</taxon>
        <taxon>Methanobacteriati</taxon>
        <taxon>Methanobacteriota</taxon>
        <taxon>Stenosarchaea group</taxon>
        <taxon>Halobacteria</taxon>
        <taxon>Halobacteriales</taxon>
        <taxon>Natrialbaceae</taxon>
        <taxon>Halostagnicola</taxon>
    </lineage>
</organism>
<protein>
    <submittedName>
        <fullName evidence="2">Putative zincin peptidase</fullName>
    </submittedName>
</protein>
<keyword evidence="1" id="KW-1133">Transmembrane helix</keyword>
<dbReference type="RefSeq" id="WP_092903862.1">
    <property type="nucleotide sequence ID" value="NZ_FOZS01000002.1"/>
</dbReference>
<feature type="transmembrane region" description="Helical" evidence="1">
    <location>
        <begin position="62"/>
        <end position="87"/>
    </location>
</feature>
<dbReference type="OrthoDB" id="147208at2157"/>
<keyword evidence="3" id="KW-1185">Reference proteome</keyword>
<feature type="transmembrane region" description="Helical" evidence="1">
    <location>
        <begin position="174"/>
        <end position="191"/>
    </location>
</feature>
<proteinExistence type="predicted"/>
<evidence type="ECO:0000256" key="1">
    <source>
        <dbReference type="SAM" id="Phobius"/>
    </source>
</evidence>
<dbReference type="AlphaFoldDB" id="A0A1I6RIQ0"/>
<name>A0A1I6RIQ0_9EURY</name>
<dbReference type="Proteomes" id="UP000199199">
    <property type="component" value="Unassembled WGS sequence"/>
</dbReference>
<keyword evidence="1" id="KW-0812">Transmembrane</keyword>
<evidence type="ECO:0000313" key="3">
    <source>
        <dbReference type="Proteomes" id="UP000199199"/>
    </source>
</evidence>
<dbReference type="EMBL" id="FOZS01000002">
    <property type="protein sequence ID" value="SFS64516.1"/>
    <property type="molecule type" value="Genomic_DNA"/>
</dbReference>
<sequence>MLVLIGFLISLLTIPGVVVHEFAHKKACDAMGVPVVDVAYFRLGTPAGYVTHREPDRYRESFVVSVAPFAFNTAIAFCLFVALAVVVRSSGALAGGIGPGMTLPGEEIVATTVALGWLGFSIGSQAFPSTGDARTLWNRTRSEWRRSPSVLFGIPFVIAIYVANLLSWFFLDTLYAIGLLALASWLTLSLGL</sequence>
<evidence type="ECO:0000313" key="2">
    <source>
        <dbReference type="EMBL" id="SFS64516.1"/>
    </source>
</evidence>